<keyword evidence="5 12" id="KW-0132">Cell division</keyword>
<dbReference type="SUPFAM" id="SSF102735">
    <property type="entry name" value="Trigger factor ribosome-binding domain"/>
    <property type="match status" value="1"/>
</dbReference>
<comment type="domain">
    <text evidence="12">Consists of 3 domains; the N-terminus binds the ribosome, the middle domain has PPIase activity, while the C-terminus has intrinsic chaperone activity on its own.</text>
</comment>
<evidence type="ECO:0000256" key="2">
    <source>
        <dbReference type="ARBA" id="ARBA00005464"/>
    </source>
</evidence>
<comment type="caution">
    <text evidence="17">The sequence shown here is derived from an EMBL/GenBank/DDBJ whole genome shotgun (WGS) entry which is preliminary data.</text>
</comment>
<comment type="function">
    <text evidence="10 12">Involved in protein export. Acts as a chaperone by maintaining the newly synthesized protein in an open conformation. Functions as a peptidyl-prolyl cis-trans isomerase.</text>
</comment>
<dbReference type="InterPro" id="IPR008880">
    <property type="entry name" value="Trigger_fac_C"/>
</dbReference>
<evidence type="ECO:0000256" key="9">
    <source>
        <dbReference type="ARBA" id="ARBA00023306"/>
    </source>
</evidence>
<dbReference type="InterPro" id="IPR046357">
    <property type="entry name" value="PPIase_dom_sf"/>
</dbReference>
<dbReference type="RefSeq" id="WP_219966432.1">
    <property type="nucleotide sequence ID" value="NZ_JAGFNZ010000007.1"/>
</dbReference>
<evidence type="ECO:0000256" key="12">
    <source>
        <dbReference type="HAMAP-Rule" id="MF_00303"/>
    </source>
</evidence>
<dbReference type="Pfam" id="PF05698">
    <property type="entry name" value="Trigger_C"/>
    <property type="match status" value="1"/>
</dbReference>
<dbReference type="Gene3D" id="3.30.70.1050">
    <property type="entry name" value="Trigger factor ribosome-binding domain"/>
    <property type="match status" value="1"/>
</dbReference>
<dbReference type="SUPFAM" id="SSF54534">
    <property type="entry name" value="FKBP-like"/>
    <property type="match status" value="1"/>
</dbReference>
<keyword evidence="15" id="KW-0175">Coiled coil</keyword>
<dbReference type="GO" id="GO:0003755">
    <property type="term" value="F:peptidyl-prolyl cis-trans isomerase activity"/>
    <property type="evidence" value="ECO:0007669"/>
    <property type="project" value="UniProtKB-EC"/>
</dbReference>
<dbReference type="SUPFAM" id="SSF109998">
    <property type="entry name" value="Triger factor/SurA peptide-binding domain-like"/>
    <property type="match status" value="1"/>
</dbReference>
<dbReference type="PANTHER" id="PTHR30560">
    <property type="entry name" value="TRIGGER FACTOR CHAPERONE AND PEPTIDYL-PROLYL CIS/TRANS ISOMERASE"/>
    <property type="match status" value="1"/>
</dbReference>
<evidence type="ECO:0000256" key="6">
    <source>
        <dbReference type="ARBA" id="ARBA00023110"/>
    </source>
</evidence>
<dbReference type="EMBL" id="JAGFNZ010000007">
    <property type="protein sequence ID" value="MBW7574028.1"/>
    <property type="molecule type" value="Genomic_DNA"/>
</dbReference>
<dbReference type="InterPro" id="IPR036611">
    <property type="entry name" value="Trigger_fac_ribosome-bd_sf"/>
</dbReference>
<evidence type="ECO:0000256" key="10">
    <source>
        <dbReference type="ARBA" id="ARBA00024849"/>
    </source>
</evidence>
<dbReference type="PIRSF" id="PIRSF003095">
    <property type="entry name" value="Trigger_factor"/>
    <property type="match status" value="1"/>
</dbReference>
<evidence type="ECO:0000256" key="11">
    <source>
        <dbReference type="ARBA" id="ARBA00029986"/>
    </source>
</evidence>
<comment type="similarity">
    <text evidence="2 12 14">Belongs to the FKBP-type PPIase family. Tig subfamily.</text>
</comment>
<dbReference type="Pfam" id="PF05697">
    <property type="entry name" value="Trigger_N"/>
    <property type="match status" value="1"/>
</dbReference>
<evidence type="ECO:0000256" key="13">
    <source>
        <dbReference type="PROSITE-ProRule" id="PRU00277"/>
    </source>
</evidence>
<keyword evidence="12" id="KW-0963">Cytoplasm</keyword>
<keyword evidence="18" id="KW-1185">Reference proteome</keyword>
<keyword evidence="7 12" id="KW-0143">Chaperone</keyword>
<sequence>MSLKSSNKVDTNRYQLEVAVDAAIFEKALDQAFHKENKKIAIPGFRKGKAPRAFVEKYYGEQVFYEDAINAVYPDALDAAVNEAKLEMIEDKIDFDLVSAGKEGVVFKATITTKPEVEIEGYKGLTAAKKPVKVTEENIDAEIKKVQERNSRMVTVEDRAAQNGDITVIDFDGSVDGVAFEGGKAENYSLTLGAGQFIPGFEEQIVGHKTGDEFDVNVKFPADYHAEDLADKDAVFKIKLHEIKMKELPEVDDDFVKDVSDFDTLEKYKEDIKSKLTEAEERKAKDDVENQLIDKLVENLKAEIPQAMYENKINEDIREFGYRLQSQGLNLDTYLQYTGMDKDSIRKQFQPQAERAVKVRLALEKIAKLEDIHPAEEEIEEEFAKLAKSYEIDVEKVKTFIPKEELIKDISVEKAINLVRDNAVVTEAEETDETAKSAE</sequence>
<dbReference type="InterPro" id="IPR027304">
    <property type="entry name" value="Trigger_fact/SurA_dom_sf"/>
</dbReference>
<comment type="subcellular location">
    <subcellularLocation>
        <location evidence="12">Cytoplasm</location>
    </subcellularLocation>
    <text evidence="12">About half TF is bound to the ribosome near the polypeptide exit tunnel while the other half is free in the cytoplasm.</text>
</comment>
<dbReference type="EC" id="5.2.1.8" evidence="3 12"/>
<evidence type="ECO:0000256" key="14">
    <source>
        <dbReference type="RuleBase" id="RU003914"/>
    </source>
</evidence>
<evidence type="ECO:0000259" key="16">
    <source>
        <dbReference type="PROSITE" id="PS50059"/>
    </source>
</evidence>
<dbReference type="Gene3D" id="3.10.50.40">
    <property type="match status" value="1"/>
</dbReference>
<dbReference type="Pfam" id="PF00254">
    <property type="entry name" value="FKBP_C"/>
    <property type="match status" value="1"/>
</dbReference>
<evidence type="ECO:0000256" key="7">
    <source>
        <dbReference type="ARBA" id="ARBA00023186"/>
    </source>
</evidence>
<evidence type="ECO:0000313" key="18">
    <source>
        <dbReference type="Proteomes" id="UP000719942"/>
    </source>
</evidence>
<comment type="catalytic activity">
    <reaction evidence="1 12 13">
        <text>[protein]-peptidylproline (omega=180) = [protein]-peptidylproline (omega=0)</text>
        <dbReference type="Rhea" id="RHEA:16237"/>
        <dbReference type="Rhea" id="RHEA-COMP:10747"/>
        <dbReference type="Rhea" id="RHEA-COMP:10748"/>
        <dbReference type="ChEBI" id="CHEBI:83833"/>
        <dbReference type="ChEBI" id="CHEBI:83834"/>
        <dbReference type="EC" id="5.2.1.8"/>
    </reaction>
</comment>
<evidence type="ECO:0000256" key="4">
    <source>
        <dbReference type="ARBA" id="ARBA00016902"/>
    </source>
</evidence>
<dbReference type="InterPro" id="IPR001179">
    <property type="entry name" value="PPIase_FKBP_dom"/>
</dbReference>
<evidence type="ECO:0000256" key="5">
    <source>
        <dbReference type="ARBA" id="ARBA00022618"/>
    </source>
</evidence>
<feature type="domain" description="PPIase FKBP-type" evidence="16">
    <location>
        <begin position="164"/>
        <end position="246"/>
    </location>
</feature>
<organism evidence="17 18">
    <name type="scientific">Caproiciproducens faecalis</name>
    <dbReference type="NCBI Taxonomy" id="2820301"/>
    <lineage>
        <taxon>Bacteria</taxon>
        <taxon>Bacillati</taxon>
        <taxon>Bacillota</taxon>
        <taxon>Clostridia</taxon>
        <taxon>Eubacteriales</taxon>
        <taxon>Acutalibacteraceae</taxon>
        <taxon>Caproiciproducens</taxon>
    </lineage>
</organism>
<dbReference type="NCBIfam" id="TIGR00115">
    <property type="entry name" value="tig"/>
    <property type="match status" value="1"/>
</dbReference>
<protein>
    <recommendedName>
        <fullName evidence="4 12">Trigger factor</fullName>
        <shortName evidence="12">TF</shortName>
        <ecNumber evidence="3 12">5.2.1.8</ecNumber>
    </recommendedName>
    <alternativeName>
        <fullName evidence="11 12">PPIase</fullName>
    </alternativeName>
</protein>
<keyword evidence="8 12" id="KW-0413">Isomerase</keyword>
<feature type="coiled-coil region" evidence="15">
    <location>
        <begin position="262"/>
        <end position="289"/>
    </location>
</feature>
<keyword evidence="6 12" id="KW-0697">Rotamase</keyword>
<evidence type="ECO:0000256" key="3">
    <source>
        <dbReference type="ARBA" id="ARBA00013194"/>
    </source>
</evidence>
<gene>
    <name evidence="12" type="primary">tig</name>
    <name evidence="17" type="ORF">J5W02_14535</name>
</gene>
<reference evidence="17 18" key="1">
    <citation type="submission" date="2021-03" db="EMBL/GenBank/DDBJ databases">
        <title>Caproiciproducens sp. nov. isolated from feces of cow.</title>
        <authorList>
            <person name="Choi J.-Y."/>
        </authorList>
    </citation>
    <scope>NUCLEOTIDE SEQUENCE [LARGE SCALE GENOMIC DNA]</scope>
    <source>
        <strain evidence="17 18">AGMB10547</strain>
    </source>
</reference>
<evidence type="ECO:0000256" key="1">
    <source>
        <dbReference type="ARBA" id="ARBA00000971"/>
    </source>
</evidence>
<dbReference type="Gene3D" id="1.10.3120.10">
    <property type="entry name" value="Trigger factor, C-terminal domain"/>
    <property type="match status" value="1"/>
</dbReference>
<evidence type="ECO:0000313" key="17">
    <source>
        <dbReference type="EMBL" id="MBW7574028.1"/>
    </source>
</evidence>
<evidence type="ECO:0000256" key="15">
    <source>
        <dbReference type="SAM" id="Coils"/>
    </source>
</evidence>
<evidence type="ECO:0000256" key="8">
    <source>
        <dbReference type="ARBA" id="ARBA00023235"/>
    </source>
</evidence>
<dbReference type="InterPro" id="IPR008881">
    <property type="entry name" value="Trigger_fac_ribosome-bd_bac"/>
</dbReference>
<dbReference type="Proteomes" id="UP000719942">
    <property type="component" value="Unassembled WGS sequence"/>
</dbReference>
<dbReference type="InterPro" id="IPR005215">
    <property type="entry name" value="Trig_fac"/>
</dbReference>
<dbReference type="HAMAP" id="MF_00303">
    <property type="entry name" value="Trigger_factor_Tig"/>
    <property type="match status" value="1"/>
</dbReference>
<accession>A0ABS7DS58</accession>
<name>A0ABS7DS58_9FIRM</name>
<keyword evidence="9 12" id="KW-0131">Cell cycle</keyword>
<dbReference type="PANTHER" id="PTHR30560:SF3">
    <property type="entry name" value="TRIGGER FACTOR-LIKE PROTEIN TIG, CHLOROPLASTIC"/>
    <property type="match status" value="1"/>
</dbReference>
<dbReference type="PROSITE" id="PS50059">
    <property type="entry name" value="FKBP_PPIASE"/>
    <property type="match status" value="1"/>
</dbReference>
<dbReference type="InterPro" id="IPR037041">
    <property type="entry name" value="Trigger_fac_C_sf"/>
</dbReference>
<proteinExistence type="inferred from homology"/>